<feature type="signal peptide" evidence="1">
    <location>
        <begin position="1"/>
        <end position="21"/>
    </location>
</feature>
<dbReference type="AlphaFoldDB" id="A0A2S7IN14"/>
<accession>A0A2S7IN14</accession>
<evidence type="ECO:0000313" key="3">
    <source>
        <dbReference type="EMBL" id="PQA58950.1"/>
    </source>
</evidence>
<keyword evidence="1" id="KW-0732">Signal</keyword>
<dbReference type="OrthoDB" id="128937at2"/>
<comment type="caution">
    <text evidence="3">The sequence shown here is derived from an EMBL/GenBank/DDBJ whole genome shotgun (WGS) entry which is preliminary data.</text>
</comment>
<protein>
    <submittedName>
        <fullName evidence="3">Outer membrane lipoprotein-sorting protein</fullName>
    </submittedName>
</protein>
<dbReference type="Pfam" id="PF17131">
    <property type="entry name" value="LolA_like"/>
    <property type="match status" value="1"/>
</dbReference>
<dbReference type="RefSeq" id="WP_104710116.1">
    <property type="nucleotide sequence ID" value="NZ_PTRA01000001.1"/>
</dbReference>
<dbReference type="InterPro" id="IPR033399">
    <property type="entry name" value="TP_0789-like"/>
</dbReference>
<name>A0A2S7IN14_9BACT</name>
<evidence type="ECO:0000259" key="2">
    <source>
        <dbReference type="Pfam" id="PF17131"/>
    </source>
</evidence>
<feature type="chain" id="PRO_5015534565" evidence="1">
    <location>
        <begin position="22"/>
        <end position="242"/>
    </location>
</feature>
<organism evidence="3 4">
    <name type="scientific">Siphonobacter curvatus</name>
    <dbReference type="NCBI Taxonomy" id="2094562"/>
    <lineage>
        <taxon>Bacteria</taxon>
        <taxon>Pseudomonadati</taxon>
        <taxon>Bacteroidota</taxon>
        <taxon>Cytophagia</taxon>
        <taxon>Cytophagales</taxon>
        <taxon>Cytophagaceae</taxon>
        <taxon>Siphonobacter</taxon>
    </lineage>
</organism>
<reference evidence="4" key="1">
    <citation type="submission" date="2018-02" db="EMBL/GenBank/DDBJ databases">
        <title>Genome sequencing of Solimonas sp. HR-BB.</title>
        <authorList>
            <person name="Lee Y."/>
            <person name="Jeon C.O."/>
        </authorList>
    </citation>
    <scope>NUCLEOTIDE SEQUENCE [LARGE SCALE GENOMIC DNA]</scope>
    <source>
        <strain evidence="4">HR-U</strain>
    </source>
</reference>
<dbReference type="Gene3D" id="2.50.20.10">
    <property type="entry name" value="Lipoprotein localisation LolA/LolB/LppX"/>
    <property type="match status" value="1"/>
</dbReference>
<dbReference type="Proteomes" id="UP000239590">
    <property type="component" value="Unassembled WGS sequence"/>
</dbReference>
<keyword evidence="4" id="KW-1185">Reference proteome</keyword>
<evidence type="ECO:0000256" key="1">
    <source>
        <dbReference type="SAM" id="SignalP"/>
    </source>
</evidence>
<evidence type="ECO:0000313" key="4">
    <source>
        <dbReference type="Proteomes" id="UP000239590"/>
    </source>
</evidence>
<proteinExistence type="predicted"/>
<keyword evidence="3" id="KW-0449">Lipoprotein</keyword>
<dbReference type="EMBL" id="PTRA01000001">
    <property type="protein sequence ID" value="PQA58950.1"/>
    <property type="molecule type" value="Genomic_DNA"/>
</dbReference>
<sequence length="242" mass="26420">MTKLRIWAAAAALVLTLNAQAQSVDEIVDKHIAARGGADKLKGIKTLIIENSMSMQGMDIPMKQMIATGRGMRMEISVMGNEMITAVDGDKGWTIRPAMMGGTGEPEDLPAEQIKSSASQLDPGGPLFNYKEKGTKVELVGKEKMDKKDAYHLKITTKDGTAVDYFLDANTYLLAKQIAQLSMQGQEVKQEMNFSDYKEISGVKFPHTMETASPMGGDMTIITNKITVNGPIDEKLFAKPTK</sequence>
<gene>
    <name evidence="3" type="ORF">C5O19_04635</name>
</gene>
<feature type="domain" description="Uncharacterized protein TP-0789" evidence="2">
    <location>
        <begin position="136"/>
        <end position="239"/>
    </location>
</feature>